<dbReference type="InterPro" id="IPR030987">
    <property type="entry name" value="AbiV"/>
</dbReference>
<dbReference type="EMBL" id="BAOP01000001">
    <property type="protein sequence ID" value="GAC77905.1"/>
    <property type="molecule type" value="Genomic_DNA"/>
</dbReference>
<dbReference type="AlphaFoldDB" id="M3UFF1"/>
<keyword evidence="2" id="KW-1185">Reference proteome</keyword>
<gene>
    <name evidence="1" type="ORF">GM1_001_00280</name>
</gene>
<dbReference type="eggNOG" id="ENOG5033SW6">
    <property type="taxonomic scope" value="Bacteria"/>
</dbReference>
<dbReference type="Proteomes" id="UP000035009">
    <property type="component" value="Unassembled WGS sequence"/>
</dbReference>
<dbReference type="Pfam" id="PF18728">
    <property type="entry name" value="HEPN_AbiV"/>
    <property type="match status" value="1"/>
</dbReference>
<accession>M3UFF1</accession>
<dbReference type="NCBIfam" id="TIGR04498">
    <property type="entry name" value="AbiV_defense"/>
    <property type="match status" value="1"/>
</dbReference>
<evidence type="ECO:0000313" key="1">
    <source>
        <dbReference type="EMBL" id="GAC77905.1"/>
    </source>
</evidence>
<evidence type="ECO:0008006" key="3">
    <source>
        <dbReference type="Google" id="ProtNLM"/>
    </source>
</evidence>
<proteinExistence type="predicted"/>
<name>M3UFF1_GORML</name>
<evidence type="ECO:0000313" key="2">
    <source>
        <dbReference type="Proteomes" id="UP000035009"/>
    </source>
</evidence>
<comment type="caution">
    <text evidence="1">The sequence shown here is derived from an EMBL/GenBank/DDBJ whole genome shotgun (WGS) entry which is preliminary data.</text>
</comment>
<dbReference type="RefSeq" id="WP_008375668.1">
    <property type="nucleotide sequence ID" value="NZ_BAOP01000001.1"/>
</dbReference>
<organism evidence="1 2">
    <name type="scientific">Gordonia malaquae NBRC 108250</name>
    <dbReference type="NCBI Taxonomy" id="1223542"/>
    <lineage>
        <taxon>Bacteria</taxon>
        <taxon>Bacillati</taxon>
        <taxon>Actinomycetota</taxon>
        <taxon>Actinomycetes</taxon>
        <taxon>Mycobacteriales</taxon>
        <taxon>Gordoniaceae</taxon>
        <taxon>Gordonia</taxon>
    </lineage>
</organism>
<sequence>MRPDNYVIVQMPRLERPLRENRGVMIDPSAARTFWKALMDNASALISDAHALLELGSFGRARSLTVLAQEELGKALWIYESFEQSWSTGSEKAREVPRLSADGRRHTVKYMEAFVFGQELAAFWGDYNSYEFPKDQSQEGWKAHFATKRREAEAAGKRANNEKMAGFYVDMDRPGDTVLSPADVSSGTIAEDLQTAAKVVEMLLIKDHSRMKLEATTPYDSTHELQHRLLPISHPEDWAAASQEFKDGNYLKGSAD</sequence>
<protein>
    <recommendedName>
        <fullName evidence="3">AbiV family abortive infection protein</fullName>
    </recommendedName>
</protein>
<reference evidence="1 2" key="1">
    <citation type="submission" date="2013-02" db="EMBL/GenBank/DDBJ databases">
        <title>Whole genome shotgun sequence of Gordonia malaquae NBRC 108250.</title>
        <authorList>
            <person name="Yoshida I."/>
            <person name="Hosoyama A."/>
            <person name="Tsuchikane K."/>
            <person name="Ando Y."/>
            <person name="Baba S."/>
            <person name="Ohji S."/>
            <person name="Hamada M."/>
            <person name="Tamura T."/>
            <person name="Yamazoe A."/>
            <person name="Yamazaki S."/>
            <person name="Fujita N."/>
        </authorList>
    </citation>
    <scope>NUCLEOTIDE SEQUENCE [LARGE SCALE GENOMIC DNA]</scope>
    <source>
        <strain evidence="1 2">NBRC 108250</strain>
    </source>
</reference>